<dbReference type="GeneID" id="6996178"/>
<name>B6AF58_CRYMR</name>
<dbReference type="Gene3D" id="1.10.287.1260">
    <property type="match status" value="1"/>
</dbReference>
<dbReference type="OrthoDB" id="544685at2759"/>
<dbReference type="InterPro" id="IPR010920">
    <property type="entry name" value="LSM_dom_sf"/>
</dbReference>
<evidence type="ECO:0000256" key="1">
    <source>
        <dbReference type="ARBA" id="ARBA00004141"/>
    </source>
</evidence>
<gene>
    <name evidence="5" type="ORF">CMU_015010</name>
</gene>
<feature type="transmembrane region" description="Helical" evidence="3">
    <location>
        <begin position="163"/>
        <end position="182"/>
    </location>
</feature>
<feature type="transmembrane region" description="Helical" evidence="3">
    <location>
        <begin position="304"/>
        <end position="326"/>
    </location>
</feature>
<comment type="subcellular location">
    <subcellularLocation>
        <location evidence="1">Membrane</location>
        <topology evidence="1">Multi-pass membrane protein</topology>
    </subcellularLocation>
</comment>
<dbReference type="GO" id="GO:0006820">
    <property type="term" value="P:monoatomic anion transport"/>
    <property type="evidence" value="ECO:0007669"/>
    <property type="project" value="TreeGrafter"/>
</dbReference>
<evidence type="ECO:0000256" key="3">
    <source>
        <dbReference type="SAM" id="Phobius"/>
    </source>
</evidence>
<evidence type="ECO:0000256" key="2">
    <source>
        <dbReference type="ARBA" id="ARBA00008017"/>
    </source>
</evidence>
<dbReference type="Proteomes" id="UP000001460">
    <property type="component" value="Unassembled WGS sequence"/>
</dbReference>
<comment type="similarity">
    <text evidence="2">Belongs to the MscS (TC 1.A.23) family.</text>
</comment>
<keyword evidence="3" id="KW-1133">Transmembrane helix</keyword>
<dbReference type="InterPro" id="IPR006685">
    <property type="entry name" value="MscS_channel_2nd"/>
</dbReference>
<protein>
    <submittedName>
        <fullName evidence="5">Mechanosensitive ion channel family protein</fullName>
    </submittedName>
</protein>
<dbReference type="VEuPathDB" id="CryptoDB:CMU_015010"/>
<dbReference type="PANTHER" id="PTHR31618:SF1">
    <property type="entry name" value="EF-HAND DOMAIN-CONTAINING PROTEIN"/>
    <property type="match status" value="1"/>
</dbReference>
<evidence type="ECO:0000259" key="4">
    <source>
        <dbReference type="Pfam" id="PF00924"/>
    </source>
</evidence>
<evidence type="ECO:0000313" key="6">
    <source>
        <dbReference type="Proteomes" id="UP000001460"/>
    </source>
</evidence>
<dbReference type="PANTHER" id="PTHR31618">
    <property type="entry name" value="MECHANOSENSITIVE ION CHANNEL PROTEIN 5"/>
    <property type="match status" value="1"/>
</dbReference>
<proteinExistence type="inferred from homology"/>
<feature type="domain" description="Mechanosensitive ion channel MscS" evidence="4">
    <location>
        <begin position="748"/>
        <end position="815"/>
    </location>
</feature>
<keyword evidence="6" id="KW-1185">Reference proteome</keyword>
<accession>B6AF58</accession>
<organism evidence="5 6">
    <name type="scientific">Cryptosporidium muris (strain RN66)</name>
    <dbReference type="NCBI Taxonomy" id="441375"/>
    <lineage>
        <taxon>Eukaryota</taxon>
        <taxon>Sar</taxon>
        <taxon>Alveolata</taxon>
        <taxon>Apicomplexa</taxon>
        <taxon>Conoidasida</taxon>
        <taxon>Coccidia</taxon>
        <taxon>Eucoccidiorida</taxon>
        <taxon>Eimeriorina</taxon>
        <taxon>Cryptosporidiidae</taxon>
        <taxon>Cryptosporidium</taxon>
    </lineage>
</organism>
<dbReference type="AlphaFoldDB" id="B6AF58"/>
<feature type="transmembrane region" description="Helical" evidence="3">
    <location>
        <begin position="705"/>
        <end position="724"/>
    </location>
</feature>
<dbReference type="eggNOG" id="KOG4629">
    <property type="taxonomic scope" value="Eukaryota"/>
</dbReference>
<dbReference type="RefSeq" id="XP_002141174.1">
    <property type="nucleotide sequence ID" value="XM_002141138.1"/>
</dbReference>
<keyword evidence="3" id="KW-0472">Membrane</keyword>
<evidence type="ECO:0000313" key="5">
    <source>
        <dbReference type="EMBL" id="EEA06825.1"/>
    </source>
</evidence>
<feature type="transmembrane region" description="Helical" evidence="3">
    <location>
        <begin position="194"/>
        <end position="215"/>
    </location>
</feature>
<sequence>MTIIKHQNSDNSDIGGEKWKNRFSILRIHERHPEEESKVHRFSLRRPHIRDHGTYRNSGSKTLQHNALINPGRIAAFFNYKADEHNTNNFHIKQQGLSIFPPGPDMEGDRYSRYIFQKSGSDSFFKRPSKVLEEKKDDDDDDEDTESWFWFIAHIIFPDKAPVIWLSFLFLDSIVAGFMSLISNKSAPNSMKIGICIFFIDFASYLCFMILRLIMFKRILPWLCPEGRIFAALSGTADPELLYSIWAGEIALLWYIQLPYDSHSNTYRVYMFLGDHEITALAGSFLIRGRLIVLVFAIRRLVLSFIMFFFMLDFISSISKLLIGFLMKYRFLRQINCTWSKLQPHIVGGLRIQPNSSDPIFLSGYSKKSSYLKSKPLNRGDSITLPYFLTETGIEQIKKKKYQNWLAVQFVRQYYTLFFVENQYVELKNKKDARLYAKKLFNDMAEHSNEILIFMGKWKAKKIEKIIEPKMCGEEIEHKDLSKFIEVPSFTESYDNISQLSSLSENSQIIREKSNLVDISLEKVDTTEFPQDLQRFNTSYPVPEPPMADRRDVQEPFDKYKIPIIFPTELAPDGTTDFFAKSKIKPPIVASKSLDVIGTTTKKFPNRINENFPTNLHEYPSNIRTQNIDIFHDDEKEPLELNYDVLKVLYGDSIDNILKRIDPSGRKSYNEDDWVRLVVSMYETRKKMINTLESQEGIARVFQRMVSIVLFFFSFIFILIILGVNVNTLVISGAAIISSLSVALNRLYSNFISSVIFVVFENPYNQGDRVRINGSQVMTVRKIGTFCTTFSNKQSTPVMYPHSWLTDQNIANESRSVQSSDFITFYISDSTSPFVFDAFITIIKQYADDRPLQFTKNSIWVYICSVQPGHYIETRISFCNLNPAYEWDKLLEIRTPFYLFILHTMRQLGIEYFLPESRVIYSSWEERFKGRNQGIDFSRTIRSHKF</sequence>
<dbReference type="GO" id="GO:0005886">
    <property type="term" value="C:plasma membrane"/>
    <property type="evidence" value="ECO:0007669"/>
    <property type="project" value="TreeGrafter"/>
</dbReference>
<reference evidence="5" key="1">
    <citation type="submission" date="2008-06" db="EMBL/GenBank/DDBJ databases">
        <authorList>
            <person name="Lorenzi H."/>
            <person name="Inman J."/>
            <person name="Miller J."/>
            <person name="Schobel S."/>
            <person name="Amedeo P."/>
            <person name="Caler E.V."/>
            <person name="da Silva J."/>
        </authorList>
    </citation>
    <scope>NUCLEOTIDE SEQUENCE [LARGE SCALE GENOMIC DNA]</scope>
    <source>
        <strain evidence="5">RN66</strain>
    </source>
</reference>
<dbReference type="Pfam" id="PF00924">
    <property type="entry name" value="MS_channel_2nd"/>
    <property type="match status" value="1"/>
</dbReference>
<dbReference type="SUPFAM" id="SSF50182">
    <property type="entry name" value="Sm-like ribonucleoproteins"/>
    <property type="match status" value="1"/>
</dbReference>
<dbReference type="GO" id="GO:0008381">
    <property type="term" value="F:mechanosensitive monoatomic ion channel activity"/>
    <property type="evidence" value="ECO:0007669"/>
    <property type="project" value="TreeGrafter"/>
</dbReference>
<keyword evidence="3" id="KW-0812">Transmembrane</keyword>
<dbReference type="InterPro" id="IPR016688">
    <property type="entry name" value="MscS-like_plants/fungi"/>
</dbReference>
<dbReference type="EMBL" id="DS989730">
    <property type="protein sequence ID" value="EEA06825.1"/>
    <property type="molecule type" value="Genomic_DNA"/>
</dbReference>